<evidence type="ECO:0000313" key="1">
    <source>
        <dbReference type="EMBL" id="PZF98519.1"/>
    </source>
</evidence>
<dbReference type="AlphaFoldDB" id="A0A2W2DCF2"/>
<protein>
    <submittedName>
        <fullName evidence="1">Uncharacterized protein</fullName>
    </submittedName>
</protein>
<reference evidence="1 2" key="1">
    <citation type="submission" date="2018-01" db="EMBL/GenBank/DDBJ databases">
        <title>Draft genome sequence of Salinispora sp. 13K206.</title>
        <authorList>
            <person name="Sahin N."/>
            <person name="Saygin H."/>
            <person name="Ay H."/>
        </authorList>
    </citation>
    <scope>NUCLEOTIDE SEQUENCE [LARGE SCALE GENOMIC DNA]</scope>
    <source>
        <strain evidence="1 2">13K206</strain>
    </source>
</reference>
<keyword evidence="2" id="KW-1185">Reference proteome</keyword>
<name>A0A2W2DCF2_9ACTN</name>
<dbReference type="EMBL" id="POUB01000074">
    <property type="protein sequence ID" value="PZF98519.1"/>
    <property type="molecule type" value="Genomic_DNA"/>
</dbReference>
<sequence length="86" mass="9082">MLAATVVPVLLILAIAYPLRPQGGRLRARPVPARKLLAHCAVDRELGLVPDDEWGGVARPSLWTVPAAHQTAARDLTGAFPVVAVA</sequence>
<accession>A0A2W2DCF2</accession>
<organism evidence="1 2">
    <name type="scientific">Micromonospora deserti</name>
    <dbReference type="NCBI Taxonomy" id="2070366"/>
    <lineage>
        <taxon>Bacteria</taxon>
        <taxon>Bacillati</taxon>
        <taxon>Actinomycetota</taxon>
        <taxon>Actinomycetes</taxon>
        <taxon>Micromonosporales</taxon>
        <taxon>Micromonosporaceae</taxon>
        <taxon>Micromonospora</taxon>
    </lineage>
</organism>
<comment type="caution">
    <text evidence="1">The sequence shown here is derived from an EMBL/GenBank/DDBJ whole genome shotgun (WGS) entry which is preliminary data.</text>
</comment>
<proteinExistence type="predicted"/>
<evidence type="ECO:0000313" key="2">
    <source>
        <dbReference type="Proteomes" id="UP000248749"/>
    </source>
</evidence>
<gene>
    <name evidence="1" type="ORF">C1I99_13235</name>
</gene>
<dbReference type="Proteomes" id="UP000248749">
    <property type="component" value="Unassembled WGS sequence"/>
</dbReference>